<feature type="domain" description="VWFA" evidence="3">
    <location>
        <begin position="224"/>
        <end position="405"/>
    </location>
</feature>
<dbReference type="RefSeq" id="WP_116650138.1">
    <property type="nucleotide sequence ID" value="NZ_QUZK01000022.1"/>
</dbReference>
<organism evidence="4 5">
    <name type="scientific">Wenzhouxiangella sediminis</name>
    <dbReference type="NCBI Taxonomy" id="1792836"/>
    <lineage>
        <taxon>Bacteria</taxon>
        <taxon>Pseudomonadati</taxon>
        <taxon>Pseudomonadota</taxon>
        <taxon>Gammaproteobacteria</taxon>
        <taxon>Chromatiales</taxon>
        <taxon>Wenzhouxiangellaceae</taxon>
        <taxon>Wenzhouxiangella</taxon>
    </lineage>
</organism>
<dbReference type="PROSITE" id="PS51257">
    <property type="entry name" value="PROKAR_LIPOPROTEIN"/>
    <property type="match status" value="1"/>
</dbReference>
<dbReference type="SMART" id="SM00327">
    <property type="entry name" value="VWA"/>
    <property type="match status" value="1"/>
</dbReference>
<feature type="region of interest" description="Disordered" evidence="1">
    <location>
        <begin position="83"/>
        <end position="108"/>
    </location>
</feature>
<keyword evidence="5" id="KW-1185">Reference proteome</keyword>
<dbReference type="OrthoDB" id="9805121at2"/>
<dbReference type="Gene3D" id="3.40.50.410">
    <property type="entry name" value="von Willebrand factor, type A domain"/>
    <property type="match status" value="1"/>
</dbReference>
<dbReference type="Pfam" id="PF12034">
    <property type="entry name" value="YfbK_C"/>
    <property type="match status" value="1"/>
</dbReference>
<keyword evidence="2" id="KW-0732">Signal</keyword>
<evidence type="ECO:0000256" key="1">
    <source>
        <dbReference type="SAM" id="MobiDB-lite"/>
    </source>
</evidence>
<dbReference type="Proteomes" id="UP000260351">
    <property type="component" value="Unassembled WGS sequence"/>
</dbReference>
<evidence type="ECO:0000313" key="4">
    <source>
        <dbReference type="EMBL" id="RFF31290.1"/>
    </source>
</evidence>
<dbReference type="PANTHER" id="PTHR10166:SF37">
    <property type="entry name" value="STOLID, ISOFORM H"/>
    <property type="match status" value="1"/>
</dbReference>
<dbReference type="PROSITE" id="PS51318">
    <property type="entry name" value="TAT"/>
    <property type="match status" value="1"/>
</dbReference>
<dbReference type="SUPFAM" id="SSF53300">
    <property type="entry name" value="vWA-like"/>
    <property type="match status" value="1"/>
</dbReference>
<feature type="region of interest" description="Disordered" evidence="1">
    <location>
        <begin position="27"/>
        <end position="50"/>
    </location>
</feature>
<feature type="chain" id="PRO_5017705318" evidence="2">
    <location>
        <begin position="33"/>
        <end position="596"/>
    </location>
</feature>
<accession>A0A3E1KAG7</accession>
<dbReference type="AlphaFoldDB" id="A0A3E1KAG7"/>
<dbReference type="InterPro" id="IPR022156">
    <property type="entry name" value="Uncharacterised_YfbK_N"/>
</dbReference>
<dbReference type="InterPro" id="IPR021908">
    <property type="entry name" value="YfbK_C"/>
</dbReference>
<dbReference type="PANTHER" id="PTHR10166">
    <property type="entry name" value="VOLTAGE-DEPENDENT CALCIUM CHANNEL SUBUNIT ALPHA-2/DELTA-RELATED"/>
    <property type="match status" value="1"/>
</dbReference>
<feature type="signal peptide" evidence="2">
    <location>
        <begin position="1"/>
        <end position="32"/>
    </location>
</feature>
<sequence length="596" mass="64182">MSQSIRNSSIRRRALAAAAAAAVALAAGCASQAPETGEEHKPVSEPAPRTEVDLTQVTIETASEQERRFRQRPVRVEEALADRAAPGQPMAFAPSPASPGADPLAHLRAPDRPINRENYDELDPNPIHRVSEQPVSTFSIDVDTGSYANVRRMLNAGQLPPKGAVRVEEMINYFDYDYPAPEDPSTPFNVVLEQAASPWNENTRLLQIGIKGFVPPPEDVPPANLVFLVDVSGSMHSPDKLGLLKNALKMLAGQLDGDDRVAMVVYAGATGVVLESTPGDQAVKIRNALDQLQAGGRTNGAAGIELAYAQARQGFIEGGINRIILATDGDFNVGTVDFDALVDLVERNRQSGVALTTLGFGTGNYNDHLMEQLADAGDGNHAYIDTLGEARKVLVDEMGATLHTIARDVKIQVEFNPAVVAEYRLIGYENRMLAREDFNNDAVDAGDIGAGHTVTALYELALVGSGGERMDPLRYGAARATREISNELGIVRLRYKQPESDSSQLIERPVPNLAAESASERLRFAAAVAAFGQHLRGGKYLEGFSMEDVHALARDSKGADAFGYRGEFLQLVRLADGLAVARRYGPNERTIASDGH</sequence>
<name>A0A3E1KAG7_9GAMM</name>
<dbReference type="InterPro" id="IPR051173">
    <property type="entry name" value="Ca_channel_alpha-2/delta"/>
</dbReference>
<gene>
    <name evidence="4" type="ORF">DZC52_04940</name>
</gene>
<dbReference type="InterPro" id="IPR036465">
    <property type="entry name" value="vWFA_dom_sf"/>
</dbReference>
<protein>
    <submittedName>
        <fullName evidence="4">VWA domain-containing protein</fullName>
    </submittedName>
</protein>
<comment type="caution">
    <text evidence="4">The sequence shown here is derived from an EMBL/GenBank/DDBJ whole genome shotgun (WGS) entry which is preliminary data.</text>
</comment>
<evidence type="ECO:0000256" key="2">
    <source>
        <dbReference type="SAM" id="SignalP"/>
    </source>
</evidence>
<dbReference type="Pfam" id="PF00092">
    <property type="entry name" value="VWA"/>
    <property type="match status" value="1"/>
</dbReference>
<dbReference type="PROSITE" id="PS50234">
    <property type="entry name" value="VWFA"/>
    <property type="match status" value="1"/>
</dbReference>
<dbReference type="InterPro" id="IPR002035">
    <property type="entry name" value="VWF_A"/>
</dbReference>
<dbReference type="EMBL" id="QUZK01000022">
    <property type="protein sequence ID" value="RFF31290.1"/>
    <property type="molecule type" value="Genomic_DNA"/>
</dbReference>
<dbReference type="Pfam" id="PF12450">
    <property type="entry name" value="vWF_A"/>
    <property type="match status" value="1"/>
</dbReference>
<evidence type="ECO:0000259" key="3">
    <source>
        <dbReference type="PROSITE" id="PS50234"/>
    </source>
</evidence>
<proteinExistence type="predicted"/>
<dbReference type="InterPro" id="IPR006311">
    <property type="entry name" value="TAT_signal"/>
</dbReference>
<feature type="compositionally biased region" description="Basic and acidic residues" evidence="1">
    <location>
        <begin position="37"/>
        <end position="50"/>
    </location>
</feature>
<evidence type="ECO:0000313" key="5">
    <source>
        <dbReference type="Proteomes" id="UP000260351"/>
    </source>
</evidence>
<dbReference type="CDD" id="cd01465">
    <property type="entry name" value="vWA_subgroup"/>
    <property type="match status" value="1"/>
</dbReference>
<reference evidence="4 5" key="1">
    <citation type="submission" date="2018-08" db="EMBL/GenBank/DDBJ databases">
        <title>Wenzhouxiangella salilacus sp. nov., a novel bacterium isolated from a saline lake in Xinjiang Province, China.</title>
        <authorList>
            <person name="Han S."/>
        </authorList>
    </citation>
    <scope>NUCLEOTIDE SEQUENCE [LARGE SCALE GENOMIC DNA]</scope>
    <source>
        <strain evidence="4 5">XDB06</strain>
    </source>
</reference>